<keyword evidence="5" id="KW-0764">Sulfate transport</keyword>
<dbReference type="GO" id="GO:0005886">
    <property type="term" value="C:plasma membrane"/>
    <property type="evidence" value="ECO:0007669"/>
    <property type="project" value="InterPro"/>
</dbReference>
<gene>
    <name evidence="9" type="primary">cysT</name>
    <name evidence="9" type="ORF">GRSY_042</name>
</gene>
<evidence type="ECO:0000256" key="3">
    <source>
        <dbReference type="ARBA" id="ARBA00022692"/>
    </source>
</evidence>
<dbReference type="PROSITE" id="PS50928">
    <property type="entry name" value="ABC_TM1"/>
    <property type="match status" value="1"/>
</dbReference>
<dbReference type="InterPro" id="IPR005667">
    <property type="entry name" value="Sulph_transpt2"/>
</dbReference>
<accession>A0A9Y1I2E2</accession>
<dbReference type="InterPro" id="IPR011865">
    <property type="entry name" value="CysT_permease"/>
</dbReference>
<proteinExistence type="predicted"/>
<feature type="transmembrane region" description="Helical" evidence="7">
    <location>
        <begin position="130"/>
        <end position="147"/>
    </location>
</feature>
<organism evidence="9">
    <name type="scientific">Gronococcus sybilensis</name>
    <dbReference type="NCBI Taxonomy" id="3028029"/>
    <lineage>
        <taxon>Eukaryota</taxon>
        <taxon>Rhodophyta</taxon>
        <taxon>Bangiophyceae</taxon>
        <taxon>Cavernulicolales</taxon>
        <taxon>Cavernulicolaceae</taxon>
        <taxon>Gronococcus</taxon>
    </lineage>
</organism>
<evidence type="ECO:0000256" key="4">
    <source>
        <dbReference type="ARBA" id="ARBA00022989"/>
    </source>
</evidence>
<feature type="transmembrane region" description="Helical" evidence="7">
    <location>
        <begin position="7"/>
        <end position="28"/>
    </location>
</feature>
<comment type="subcellular location">
    <subcellularLocation>
        <location evidence="1">Plastid membrane</location>
        <topology evidence="1">Multi-pass membrane protein</topology>
    </subcellularLocation>
</comment>
<evidence type="ECO:0000256" key="2">
    <source>
        <dbReference type="ARBA" id="ARBA00022448"/>
    </source>
</evidence>
<keyword evidence="6 7" id="KW-0472">Membrane</keyword>
<dbReference type="CDD" id="cd06261">
    <property type="entry name" value="TM_PBP2"/>
    <property type="match status" value="1"/>
</dbReference>
<dbReference type="GO" id="GO:0042170">
    <property type="term" value="C:plastid membrane"/>
    <property type="evidence" value="ECO:0007669"/>
    <property type="project" value="UniProtKB-SubCell"/>
</dbReference>
<evidence type="ECO:0000256" key="5">
    <source>
        <dbReference type="ARBA" id="ARBA00023032"/>
    </source>
</evidence>
<feature type="transmembrane region" description="Helical" evidence="7">
    <location>
        <begin position="53"/>
        <end position="77"/>
    </location>
</feature>
<dbReference type="PANTHER" id="PTHR30406">
    <property type="entry name" value="SULFATE TRANSPORT SYSTEM PERMEASE PROTEIN"/>
    <property type="match status" value="1"/>
</dbReference>
<evidence type="ECO:0000313" key="9">
    <source>
        <dbReference type="EMBL" id="WDA99047.1"/>
    </source>
</evidence>
<dbReference type="EMBL" id="OP616812">
    <property type="protein sequence ID" value="WDA99047.1"/>
    <property type="molecule type" value="Genomic_DNA"/>
</dbReference>
<dbReference type="InterPro" id="IPR035906">
    <property type="entry name" value="MetI-like_sf"/>
</dbReference>
<geneLocation type="plastid" evidence="9"/>
<dbReference type="Pfam" id="PF00528">
    <property type="entry name" value="BPD_transp_1"/>
    <property type="match status" value="1"/>
</dbReference>
<evidence type="ECO:0000256" key="7">
    <source>
        <dbReference type="SAM" id="Phobius"/>
    </source>
</evidence>
<feature type="transmembrane region" description="Helical" evidence="7">
    <location>
        <begin position="233"/>
        <end position="257"/>
    </location>
</feature>
<sequence length="265" mass="29571">MSLLPIFIYLPFLYLFVILIIPTLTLLWEGLKIIPNNFLLIATQPIAISSYKITLLAASVAVIVNTCFGLIISWILARYEFPGKRIMNVTIDLPFALPTSVAGLTLSNIYRDDGIVGSFLQSYNISLTENIYGIIMAMIFVSFPFMVRTIQPVIQEVEKEIEEASWVLGAFSWETFYFIILPSLLPTILTGVALSFSRAIGEYGSIVIISSNIPYKDLTTSVLVAQRLEQYDYVGATVIGIMIISLSFIILIAINLLQLWSKSYG</sequence>
<keyword evidence="4 7" id="KW-1133">Transmembrane helix</keyword>
<feature type="transmembrane region" description="Helical" evidence="7">
    <location>
        <begin position="167"/>
        <end position="189"/>
    </location>
</feature>
<keyword evidence="9" id="KW-0934">Plastid</keyword>
<keyword evidence="2" id="KW-0813">Transport</keyword>
<dbReference type="AlphaFoldDB" id="A0A9Y1I2E2"/>
<feature type="domain" description="ABC transmembrane type-1" evidence="8">
    <location>
        <begin position="51"/>
        <end position="252"/>
    </location>
</feature>
<name>A0A9Y1I2E2_9RHOD</name>
<evidence type="ECO:0000256" key="1">
    <source>
        <dbReference type="ARBA" id="ARBA00004446"/>
    </source>
</evidence>
<dbReference type="SUPFAM" id="SSF161098">
    <property type="entry name" value="MetI-like"/>
    <property type="match status" value="1"/>
</dbReference>
<dbReference type="Gene3D" id="1.10.3720.10">
    <property type="entry name" value="MetI-like"/>
    <property type="match status" value="1"/>
</dbReference>
<dbReference type="NCBIfam" id="TIGR00969">
    <property type="entry name" value="3a0106s02"/>
    <property type="match status" value="1"/>
</dbReference>
<protein>
    <submittedName>
        <fullName evidence="9">Sulfate transport system permease protein</fullName>
    </submittedName>
</protein>
<evidence type="ECO:0000259" key="8">
    <source>
        <dbReference type="PROSITE" id="PS50928"/>
    </source>
</evidence>
<evidence type="ECO:0000256" key="6">
    <source>
        <dbReference type="ARBA" id="ARBA00023136"/>
    </source>
</evidence>
<dbReference type="GO" id="GO:0015419">
    <property type="term" value="F:ABC-type sulfate transporter activity"/>
    <property type="evidence" value="ECO:0007669"/>
    <property type="project" value="InterPro"/>
</dbReference>
<reference evidence="9" key="1">
    <citation type="journal article" date="2023" name="J. Phycol.">
        <title>Revised classification of the Cyanidiophyceae based on plastid genome data with descriptions of the Cavernulicolales ord. nov. and Galdieriales ord. nov. (Rhodophyta).</title>
        <authorList>
            <person name="Park S.I."/>
            <person name="Cho C.H."/>
            <person name="Ciniglia C."/>
            <person name="Huang T.Y."/>
            <person name="Liu S.L."/>
            <person name="Bustamante D.E."/>
            <person name="Calderon M.S."/>
            <person name="Mansilla A."/>
            <person name="McDermott T."/>
            <person name="Andersen R.A."/>
            <person name="Yoon H.S."/>
        </authorList>
    </citation>
    <scope>NUCLEOTIDE SEQUENCE</scope>
</reference>
<dbReference type="InterPro" id="IPR000515">
    <property type="entry name" value="MetI-like"/>
</dbReference>
<dbReference type="PANTHER" id="PTHR30406:SF8">
    <property type="entry name" value="SULFATE TRANSPORT SYSTEM PERMEASE PROTEIN CYST"/>
    <property type="match status" value="1"/>
</dbReference>
<dbReference type="NCBIfam" id="TIGR02139">
    <property type="entry name" value="permease_CysT"/>
    <property type="match status" value="1"/>
</dbReference>
<keyword evidence="3 7" id="KW-0812">Transmembrane</keyword>